<keyword evidence="2" id="KW-0812">Transmembrane</keyword>
<feature type="transmembrane region" description="Helical" evidence="2">
    <location>
        <begin position="65"/>
        <end position="88"/>
    </location>
</feature>
<gene>
    <name evidence="3" type="ORF">HIM_10479</name>
</gene>
<feature type="compositionally biased region" description="Basic residues" evidence="1">
    <location>
        <begin position="289"/>
        <end position="300"/>
    </location>
</feature>
<dbReference type="Proteomes" id="UP000054481">
    <property type="component" value="Unassembled WGS sequence"/>
</dbReference>
<proteinExistence type="predicted"/>
<dbReference type="EMBL" id="KQ030646">
    <property type="protein sequence ID" value="KJZ70138.1"/>
    <property type="molecule type" value="Genomic_DNA"/>
</dbReference>
<name>A0A0F7ZRS8_9HYPO</name>
<keyword evidence="2" id="KW-1133">Transmembrane helix</keyword>
<reference evidence="3 4" key="1">
    <citation type="journal article" date="2014" name="Genome Biol. Evol.">
        <title>Comparative genomics and transcriptomics analyses reveal divergent lifestyle features of nematode endoparasitic fungus Hirsutella minnesotensis.</title>
        <authorList>
            <person name="Lai Y."/>
            <person name="Liu K."/>
            <person name="Zhang X."/>
            <person name="Zhang X."/>
            <person name="Li K."/>
            <person name="Wang N."/>
            <person name="Shu C."/>
            <person name="Wu Y."/>
            <person name="Wang C."/>
            <person name="Bushley K.E."/>
            <person name="Xiang M."/>
            <person name="Liu X."/>
        </authorList>
    </citation>
    <scope>NUCLEOTIDE SEQUENCE [LARGE SCALE GENOMIC DNA]</scope>
    <source>
        <strain evidence="3 4">3608</strain>
    </source>
</reference>
<feature type="compositionally biased region" description="Gly residues" evidence="1">
    <location>
        <begin position="345"/>
        <end position="364"/>
    </location>
</feature>
<keyword evidence="2" id="KW-0472">Membrane</keyword>
<feature type="compositionally biased region" description="Gly residues" evidence="1">
    <location>
        <begin position="202"/>
        <end position="211"/>
    </location>
</feature>
<protein>
    <submittedName>
        <fullName evidence="3">Uncharacterized protein</fullName>
    </submittedName>
</protein>
<feature type="transmembrane region" description="Helical" evidence="2">
    <location>
        <begin position="38"/>
        <end position="59"/>
    </location>
</feature>
<feature type="region of interest" description="Disordered" evidence="1">
    <location>
        <begin position="95"/>
        <end position="329"/>
    </location>
</feature>
<evidence type="ECO:0000313" key="3">
    <source>
        <dbReference type="EMBL" id="KJZ70138.1"/>
    </source>
</evidence>
<feature type="compositionally biased region" description="Basic and acidic residues" evidence="1">
    <location>
        <begin position="102"/>
        <end position="122"/>
    </location>
</feature>
<feature type="compositionally biased region" description="Basic and acidic residues" evidence="1">
    <location>
        <begin position="214"/>
        <end position="228"/>
    </location>
</feature>
<evidence type="ECO:0000313" key="4">
    <source>
        <dbReference type="Proteomes" id="UP000054481"/>
    </source>
</evidence>
<feature type="compositionally biased region" description="Basic and acidic residues" evidence="1">
    <location>
        <begin position="301"/>
        <end position="316"/>
    </location>
</feature>
<accession>A0A0F7ZRS8</accession>
<sequence length="533" mass="55681">MRQGQYAPGFRRRLDSADTQVMDSVTGRVASGHLGDRYGLLNAITALSSFCILAAWIPFSNMNSATAFVLVHGFLWGGSLWMMLGLVVQEASHTQTGLRVGDTVHKKERRVQGRDGAGEEGRATGGDGGRQGLPRRQGLVEPARERKGHRIRRDDRASRAAGQRAGMRAVPQQGGHGRGQGDEVAGAVGGRDVGGGDERARAGGGRAGRAVGGARRDAEADEGLRTGERTGGTRRGPRRGGGRLRAGGGEARPRVRVRGLGGGSERVRRREVVSAGGIGPGDGWLGRKVGMRRRGGRMRRLRDETMDGDDRGRDGHQGGGGRDAGWDGDGFAAKEATAVRAMVGAGQGNAGGRGGGRVPGPGGRLGKRMRVLPDVGSGRARARVRGMSTAGRRGMEGDAEQEGRHAKGAIREEAVGVVLGMFRLRVAASDMSGVEGNRRGRGTVHEGAGGRMPARTVVGGRVRSGMDEMARGGGVVVVGDDGTGRARGVGSRWRVISMVGGAGEMGRTGDEPALPGGRWIMGVSRRIRGRRAV</sequence>
<feature type="region of interest" description="Disordered" evidence="1">
    <location>
        <begin position="345"/>
        <end position="406"/>
    </location>
</feature>
<evidence type="ECO:0000256" key="2">
    <source>
        <dbReference type="SAM" id="Phobius"/>
    </source>
</evidence>
<keyword evidence="4" id="KW-1185">Reference proteome</keyword>
<organism evidence="3 4">
    <name type="scientific">Hirsutella minnesotensis 3608</name>
    <dbReference type="NCBI Taxonomy" id="1043627"/>
    <lineage>
        <taxon>Eukaryota</taxon>
        <taxon>Fungi</taxon>
        <taxon>Dikarya</taxon>
        <taxon>Ascomycota</taxon>
        <taxon>Pezizomycotina</taxon>
        <taxon>Sordariomycetes</taxon>
        <taxon>Hypocreomycetidae</taxon>
        <taxon>Hypocreales</taxon>
        <taxon>Ophiocordycipitaceae</taxon>
        <taxon>Hirsutella</taxon>
    </lineage>
</organism>
<feature type="compositionally biased region" description="Basic and acidic residues" evidence="1">
    <location>
        <begin position="393"/>
        <end position="406"/>
    </location>
</feature>
<dbReference type="AlphaFoldDB" id="A0A0F7ZRS8"/>
<evidence type="ECO:0000256" key="1">
    <source>
        <dbReference type="SAM" id="MobiDB-lite"/>
    </source>
</evidence>
<feature type="compositionally biased region" description="Low complexity" evidence="1">
    <location>
        <begin position="159"/>
        <end position="169"/>
    </location>
</feature>